<protein>
    <recommendedName>
        <fullName evidence="4">Polysaccharide polymerase</fullName>
    </recommendedName>
</protein>
<reference evidence="2 3" key="1">
    <citation type="submission" date="2021-03" db="EMBL/GenBank/DDBJ databases">
        <title>Genomic Encyclopedia of Type Strains, Phase IV (KMG-IV): sequencing the most valuable type-strain genomes for metagenomic binning, comparative biology and taxonomic classification.</title>
        <authorList>
            <person name="Goeker M."/>
        </authorList>
    </citation>
    <scope>NUCLEOTIDE SEQUENCE [LARGE SCALE GENOMIC DNA]</scope>
    <source>
        <strain evidence="2 3">DSM 1289</strain>
    </source>
</reference>
<feature type="transmembrane region" description="Helical" evidence="1">
    <location>
        <begin position="236"/>
        <end position="257"/>
    </location>
</feature>
<name>A0ABS4EBI0_9FIRM</name>
<evidence type="ECO:0008006" key="4">
    <source>
        <dbReference type="Google" id="ProtNLM"/>
    </source>
</evidence>
<gene>
    <name evidence="2" type="ORF">J2Z43_001692</name>
</gene>
<accession>A0ABS4EBI0</accession>
<evidence type="ECO:0000313" key="3">
    <source>
        <dbReference type="Proteomes" id="UP000767291"/>
    </source>
</evidence>
<feature type="transmembrane region" description="Helical" evidence="1">
    <location>
        <begin position="75"/>
        <end position="100"/>
    </location>
</feature>
<dbReference type="EMBL" id="JAGGJX010000002">
    <property type="protein sequence ID" value="MBP1855299.1"/>
    <property type="molecule type" value="Genomic_DNA"/>
</dbReference>
<sequence length="385" mass="44463">MRANSLQNNQNLIINKGLYTLTLFIILLRKYMITILKADSAALKIVPILFYGSIILLFIQFIIRKDHNKTEVILFLISCALYVFTREGSILVLILLAISIRDIEDKYVVKSYFLISLAFIIVCMTMSNFLPFVTQVEESHYRLVRGAYVIRETFGFGNPNSVFLFSLPIYAAYIFLRFDNYNKYDRILLIVMTVYIYLQTMSRTGALTIIGALIFVDILRAVDLKKYPIISFGIKILPVLFLLLSIVVGTVLSNFTIFNKILASRPLHWHAYLVEFGSMFTLFGNKYDEMVTVAHPLDSSYIYILALLGIVTLVFFLFLIYRGLSIFIENGQKKYIAVVMIFLIYAFAENILLEVGYNFTIILLIKYVINNDNGKFTFKEMLKRR</sequence>
<feature type="transmembrane region" description="Helical" evidence="1">
    <location>
        <begin position="154"/>
        <end position="176"/>
    </location>
</feature>
<keyword evidence="1" id="KW-0472">Membrane</keyword>
<feature type="transmembrane region" description="Helical" evidence="1">
    <location>
        <begin position="41"/>
        <end position="63"/>
    </location>
</feature>
<evidence type="ECO:0000256" key="1">
    <source>
        <dbReference type="SAM" id="Phobius"/>
    </source>
</evidence>
<feature type="transmembrane region" description="Helical" evidence="1">
    <location>
        <begin position="188"/>
        <end position="216"/>
    </location>
</feature>
<proteinExistence type="predicted"/>
<feature type="transmembrane region" description="Helical" evidence="1">
    <location>
        <begin position="302"/>
        <end position="324"/>
    </location>
</feature>
<feature type="transmembrane region" description="Helical" evidence="1">
    <location>
        <begin position="336"/>
        <end position="369"/>
    </location>
</feature>
<dbReference type="Proteomes" id="UP000767291">
    <property type="component" value="Unassembled WGS sequence"/>
</dbReference>
<keyword evidence="1" id="KW-1133">Transmembrane helix</keyword>
<dbReference type="RefSeq" id="WP_209456737.1">
    <property type="nucleotide sequence ID" value="NZ_BAAACS010000002.1"/>
</dbReference>
<evidence type="ECO:0000313" key="2">
    <source>
        <dbReference type="EMBL" id="MBP1855299.1"/>
    </source>
</evidence>
<keyword evidence="1" id="KW-0812">Transmembrane</keyword>
<feature type="transmembrane region" description="Helical" evidence="1">
    <location>
        <begin position="12"/>
        <end position="29"/>
    </location>
</feature>
<comment type="caution">
    <text evidence="2">The sequence shown here is derived from an EMBL/GenBank/DDBJ whole genome shotgun (WGS) entry which is preliminary data.</text>
</comment>
<keyword evidence="3" id="KW-1185">Reference proteome</keyword>
<feature type="transmembrane region" description="Helical" evidence="1">
    <location>
        <begin position="112"/>
        <end position="134"/>
    </location>
</feature>
<organism evidence="2 3">
    <name type="scientific">Metaclostridioides mangenotii</name>
    <dbReference type="NCBI Taxonomy" id="1540"/>
    <lineage>
        <taxon>Bacteria</taxon>
        <taxon>Bacillati</taxon>
        <taxon>Bacillota</taxon>
        <taxon>Clostridia</taxon>
        <taxon>Peptostreptococcales</taxon>
        <taxon>Peptostreptococcaceae</taxon>
        <taxon>Metaclostridioides</taxon>
    </lineage>
</organism>